<keyword evidence="2" id="KW-0255">Endonuclease</keyword>
<proteinExistence type="predicted"/>
<dbReference type="EMBL" id="DSDO01000089">
    <property type="protein sequence ID" value="HDR46317.1"/>
    <property type="molecule type" value="Genomic_DNA"/>
</dbReference>
<keyword evidence="2" id="KW-0378">Hydrolase</keyword>
<feature type="non-terminal residue" evidence="2">
    <location>
        <position position="1"/>
    </location>
</feature>
<gene>
    <name evidence="2" type="ORF">ENN94_01300</name>
</gene>
<evidence type="ECO:0000313" key="2">
    <source>
        <dbReference type="EMBL" id="HDR46317.1"/>
    </source>
</evidence>
<dbReference type="GO" id="GO:0004519">
    <property type="term" value="F:endonuclease activity"/>
    <property type="evidence" value="ECO:0007669"/>
    <property type="project" value="UniProtKB-KW"/>
</dbReference>
<name>A0A831LG10_9BACT</name>
<organism evidence="2">
    <name type="scientific">Geoalkalibacter subterraneus</name>
    <dbReference type="NCBI Taxonomy" id="483547"/>
    <lineage>
        <taxon>Bacteria</taxon>
        <taxon>Pseudomonadati</taxon>
        <taxon>Thermodesulfobacteriota</taxon>
        <taxon>Desulfuromonadia</taxon>
        <taxon>Desulfuromonadales</taxon>
        <taxon>Geoalkalibacteraceae</taxon>
        <taxon>Geoalkalibacter</taxon>
    </lineage>
</organism>
<evidence type="ECO:0000256" key="1">
    <source>
        <dbReference type="SAM" id="MobiDB-lite"/>
    </source>
</evidence>
<keyword evidence="2" id="KW-0540">Nuclease</keyword>
<dbReference type="Proteomes" id="UP000886162">
    <property type="component" value="Unassembled WGS sequence"/>
</dbReference>
<comment type="caution">
    <text evidence="2">The sequence shown here is derived from an EMBL/GenBank/DDBJ whole genome shotgun (WGS) entry which is preliminary data.</text>
</comment>
<dbReference type="AlphaFoldDB" id="A0A831LG10"/>
<protein>
    <submittedName>
        <fullName evidence="2">Restriction endonuclease subunit S</fullName>
    </submittedName>
</protein>
<reference evidence="2" key="1">
    <citation type="journal article" date="2020" name="mSystems">
        <title>Genome- and Community-Level Interaction Insights into Carbon Utilization and Element Cycling Functions of Hydrothermarchaeota in Hydrothermal Sediment.</title>
        <authorList>
            <person name="Zhou Z."/>
            <person name="Liu Y."/>
            <person name="Xu W."/>
            <person name="Pan J."/>
            <person name="Luo Z.H."/>
            <person name="Li M."/>
        </authorList>
    </citation>
    <scope>NUCLEOTIDE SEQUENCE [LARGE SCALE GENOMIC DNA]</scope>
    <source>
        <strain evidence="2">SpSt-1220</strain>
    </source>
</reference>
<sequence length="76" mass="8551">NEKCAEIDQAISRAQREIELMREYRTRLISDVVTGQVDVRGIEVPEVAEEELLALEEDTADADDVIDDEGDMDEAN</sequence>
<accession>A0A831LG10</accession>
<feature type="region of interest" description="Disordered" evidence="1">
    <location>
        <begin position="57"/>
        <end position="76"/>
    </location>
</feature>
<dbReference type="SUPFAM" id="SSF116734">
    <property type="entry name" value="DNA methylase specificity domain"/>
    <property type="match status" value="1"/>
</dbReference>